<protein>
    <recommendedName>
        <fullName evidence="3">N-acetyltransferase domain-containing protein</fullName>
    </recommendedName>
</protein>
<dbReference type="AlphaFoldDB" id="A0A3T1CY43"/>
<sequence>MYFIELDDSNRKIELSTSVKYTSCSHFLDFPEVNFDSDCTPIHHTVKLMASAGLLREELNCLDIESKLNGKYHYDKSSDEFIIAKLTISEFPSEWKELMEESWSMWLEALDGDHVSVGNRADEIEENELYDDPFLFGSLFYIKRVDVHPLFRGNRTGTSLIKYTFRYLIKDTDGMIFLIAKPMQSLLSAAEEKFSSSTKLANYYKSCGFKRVAKLDSKSILMEAKLNNFR</sequence>
<evidence type="ECO:0008006" key="3">
    <source>
        <dbReference type="Google" id="ProtNLM"/>
    </source>
</evidence>
<dbReference type="OrthoDB" id="2653317at2"/>
<dbReference type="KEGG" id="cohn:KCTCHS21_01200"/>
<organism evidence="1 2">
    <name type="scientific">Cohnella abietis</name>
    <dbReference type="NCBI Taxonomy" id="2507935"/>
    <lineage>
        <taxon>Bacteria</taxon>
        <taxon>Bacillati</taxon>
        <taxon>Bacillota</taxon>
        <taxon>Bacilli</taxon>
        <taxon>Bacillales</taxon>
        <taxon>Paenibacillaceae</taxon>
        <taxon>Cohnella</taxon>
    </lineage>
</organism>
<gene>
    <name evidence="1" type="ORF">KCTCHS21_01200</name>
</gene>
<accession>A0A3T1CY43</accession>
<dbReference type="SUPFAM" id="SSF55729">
    <property type="entry name" value="Acyl-CoA N-acyltransferases (Nat)"/>
    <property type="match status" value="1"/>
</dbReference>
<dbReference type="InterPro" id="IPR016181">
    <property type="entry name" value="Acyl_CoA_acyltransferase"/>
</dbReference>
<name>A0A3T1CY43_9BACL</name>
<evidence type="ECO:0000313" key="1">
    <source>
        <dbReference type="EMBL" id="BBI30721.1"/>
    </source>
</evidence>
<dbReference type="Proteomes" id="UP000289856">
    <property type="component" value="Chromosome"/>
</dbReference>
<evidence type="ECO:0000313" key="2">
    <source>
        <dbReference type="Proteomes" id="UP000289856"/>
    </source>
</evidence>
<reference evidence="1 2" key="1">
    <citation type="submission" date="2019-01" db="EMBL/GenBank/DDBJ databases">
        <title>Complete genome sequence of Cohnella hallensis HS21 isolated from Korean fir (Abies koreana) rhizospheric soil.</title>
        <authorList>
            <person name="Jiang L."/>
            <person name="Kang S.W."/>
            <person name="Kim S."/>
            <person name="Jung J."/>
            <person name="Kim C.Y."/>
            <person name="Kim D.H."/>
            <person name="Kim S.W."/>
            <person name="Lee J."/>
        </authorList>
    </citation>
    <scope>NUCLEOTIDE SEQUENCE [LARGE SCALE GENOMIC DNA]</scope>
    <source>
        <strain evidence="1 2">HS21</strain>
    </source>
</reference>
<keyword evidence="2" id="KW-1185">Reference proteome</keyword>
<dbReference type="Gene3D" id="3.40.630.30">
    <property type="match status" value="1"/>
</dbReference>
<dbReference type="RefSeq" id="WP_130604657.1">
    <property type="nucleotide sequence ID" value="NZ_AP019400.1"/>
</dbReference>
<dbReference type="EMBL" id="AP019400">
    <property type="protein sequence ID" value="BBI30721.1"/>
    <property type="molecule type" value="Genomic_DNA"/>
</dbReference>
<proteinExistence type="predicted"/>